<feature type="transmembrane region" description="Helical" evidence="1">
    <location>
        <begin position="158"/>
        <end position="179"/>
    </location>
</feature>
<evidence type="ECO:0008006" key="4">
    <source>
        <dbReference type="Google" id="ProtNLM"/>
    </source>
</evidence>
<keyword evidence="1" id="KW-0472">Membrane</keyword>
<gene>
    <name evidence="2" type="ORF">NE857_14390</name>
</gene>
<dbReference type="EMBL" id="CP099837">
    <property type="protein sequence ID" value="USY22688.1"/>
    <property type="molecule type" value="Genomic_DNA"/>
</dbReference>
<proteinExistence type="predicted"/>
<feature type="transmembrane region" description="Helical" evidence="1">
    <location>
        <begin position="12"/>
        <end position="32"/>
    </location>
</feature>
<dbReference type="RefSeq" id="WP_254421446.1">
    <property type="nucleotide sequence ID" value="NZ_BAAAJB010000028.1"/>
</dbReference>
<sequence>MKSIRNVPSAAALALMGLVCAALSIWIQLMLAGHGGPIAQIASIAGISALASWIFYKLVSCCQIDVEEGCFIVRGVFVDTVIPFSDIDSVFADDGLFFLLNSGQRVNSSGFSSSALGAMNGYRGHEKAFRDIKREIERWGAGRSSTSPVLRRQVRLDLVVMLVCLGFYVSLFLVLLFSFY</sequence>
<accession>A0ABY5DHL0</accession>
<keyword evidence="3" id="KW-1185">Reference proteome</keyword>
<reference evidence="2" key="1">
    <citation type="submission" date="2022-06" db="EMBL/GenBank/DDBJ databases">
        <authorList>
            <person name="Ping M."/>
        </authorList>
    </citation>
    <scope>NUCLEOTIDE SEQUENCE</scope>
    <source>
        <strain evidence="2">JCM11759T</strain>
    </source>
</reference>
<evidence type="ECO:0000313" key="2">
    <source>
        <dbReference type="EMBL" id="USY22688.1"/>
    </source>
</evidence>
<dbReference type="Proteomes" id="UP001055940">
    <property type="component" value="Chromosome"/>
</dbReference>
<name>A0ABY5DHL0_9ACTN</name>
<feature type="transmembrane region" description="Helical" evidence="1">
    <location>
        <begin position="38"/>
        <end position="56"/>
    </location>
</feature>
<protein>
    <recommendedName>
        <fullName evidence="4">PH domain-containing protein</fullName>
    </recommendedName>
</protein>
<evidence type="ECO:0000256" key="1">
    <source>
        <dbReference type="SAM" id="Phobius"/>
    </source>
</evidence>
<evidence type="ECO:0000313" key="3">
    <source>
        <dbReference type="Proteomes" id="UP001055940"/>
    </source>
</evidence>
<keyword evidence="1" id="KW-0812">Transmembrane</keyword>
<keyword evidence="1" id="KW-1133">Transmembrane helix</keyword>
<organism evidence="2 3">
    <name type="scientific">Nocardiopsis exhalans</name>
    <dbReference type="NCBI Taxonomy" id="163604"/>
    <lineage>
        <taxon>Bacteria</taxon>
        <taxon>Bacillati</taxon>
        <taxon>Actinomycetota</taxon>
        <taxon>Actinomycetes</taxon>
        <taxon>Streptosporangiales</taxon>
        <taxon>Nocardiopsidaceae</taxon>
        <taxon>Nocardiopsis</taxon>
    </lineage>
</organism>